<protein>
    <submittedName>
        <fullName evidence="2">Uncharacterized protein</fullName>
    </submittedName>
</protein>
<dbReference type="EMBL" id="JAQIZZ010000006">
    <property type="protein sequence ID" value="KAJ5538652.1"/>
    <property type="molecule type" value="Genomic_DNA"/>
</dbReference>
<proteinExistence type="predicted"/>
<organism evidence="2 3">
    <name type="scientific">Penicillium frequentans</name>
    <dbReference type="NCBI Taxonomy" id="3151616"/>
    <lineage>
        <taxon>Eukaryota</taxon>
        <taxon>Fungi</taxon>
        <taxon>Dikarya</taxon>
        <taxon>Ascomycota</taxon>
        <taxon>Pezizomycotina</taxon>
        <taxon>Eurotiomycetes</taxon>
        <taxon>Eurotiomycetidae</taxon>
        <taxon>Eurotiales</taxon>
        <taxon>Aspergillaceae</taxon>
        <taxon>Penicillium</taxon>
    </lineage>
</organism>
<evidence type="ECO:0000256" key="1">
    <source>
        <dbReference type="SAM" id="Phobius"/>
    </source>
</evidence>
<reference evidence="2 3" key="1">
    <citation type="journal article" date="2023" name="IMA Fungus">
        <title>Comparative genomic study of the Penicillium genus elucidates a diverse pangenome and 15 lateral gene transfer events.</title>
        <authorList>
            <person name="Petersen C."/>
            <person name="Sorensen T."/>
            <person name="Nielsen M.R."/>
            <person name="Sondergaard T.E."/>
            <person name="Sorensen J.L."/>
            <person name="Fitzpatrick D.A."/>
            <person name="Frisvad J.C."/>
            <person name="Nielsen K.L."/>
        </authorList>
    </citation>
    <scope>NUCLEOTIDE SEQUENCE [LARGE SCALE GENOMIC DNA]</scope>
    <source>
        <strain evidence="2 3">IBT 35679</strain>
    </source>
</reference>
<keyword evidence="1" id="KW-1133">Transmembrane helix</keyword>
<feature type="transmembrane region" description="Helical" evidence="1">
    <location>
        <begin position="331"/>
        <end position="359"/>
    </location>
</feature>
<evidence type="ECO:0000313" key="2">
    <source>
        <dbReference type="EMBL" id="KAJ5538652.1"/>
    </source>
</evidence>
<keyword evidence="1" id="KW-0472">Membrane</keyword>
<dbReference type="Proteomes" id="UP001220324">
    <property type="component" value="Unassembled WGS sequence"/>
</dbReference>
<gene>
    <name evidence="2" type="ORF">N7494_008131</name>
</gene>
<sequence length="475" mass="53456">MDALITFGAVFTSTGNFSLSSLLTILYGLCLKPYLAPLTVNTTFISQHTEFTPTAAVVNTFLKEQFGEGKSEWSYTYAVKLNRYNGPARNAFQVTLHNSIIPHESPLRELALRVLSAKSVGIHRVDGYTFRILPAHVRGHIDKVDKAFGSSLLLMHLKEFYNGQHQPRGNDWRTPENDWTKYVFEALGAFSDGYNTFSEFLTNEEILNILKLSGLFDNPMMQSLGELLLKMLEACKNKSEKDMKSCKEALKKFDMREKVQLIQWSFKPVLTSGKDFEVILRMIDDDGLPGNEIEQLSKALVQVKACLVPFRGALGIVMNEISEEKNRHRTWGVMSGLAFVPLVVFAWPLAIGAGAALVYCGQRSMEKGKELKELSEMDEASKDIDAMAACTRLYLVLVILKAARFFDLGSTVVREYNSLMAEIFDIDLGDKNFQINHFIKVKGLDICSHLGFLQQGLEEMCQHFGVEPLNSNTDW</sequence>
<accession>A0AAD6CTU2</accession>
<keyword evidence="3" id="KW-1185">Reference proteome</keyword>
<keyword evidence="1" id="KW-0812">Transmembrane</keyword>
<dbReference type="AlphaFoldDB" id="A0AAD6CTU2"/>
<name>A0AAD6CTU2_9EURO</name>
<comment type="caution">
    <text evidence="2">The sequence shown here is derived from an EMBL/GenBank/DDBJ whole genome shotgun (WGS) entry which is preliminary data.</text>
</comment>
<evidence type="ECO:0000313" key="3">
    <source>
        <dbReference type="Proteomes" id="UP001220324"/>
    </source>
</evidence>